<organism evidence="12 13">
    <name type="scientific">Symbiodinium necroappetens</name>
    <dbReference type="NCBI Taxonomy" id="1628268"/>
    <lineage>
        <taxon>Eukaryota</taxon>
        <taxon>Sar</taxon>
        <taxon>Alveolata</taxon>
        <taxon>Dinophyceae</taxon>
        <taxon>Suessiales</taxon>
        <taxon>Symbiodiniaceae</taxon>
        <taxon>Symbiodinium</taxon>
    </lineage>
</organism>
<dbReference type="InterPro" id="IPR002048">
    <property type="entry name" value="EF_hand_dom"/>
</dbReference>
<dbReference type="SUPFAM" id="SSF47473">
    <property type="entry name" value="EF-hand"/>
    <property type="match status" value="1"/>
</dbReference>
<sequence length="1509" mass="166242">MWLSFAGGLAFVFKELDPTHVLVAPARLWARSAARAEQAFSRGFHYVGKLCARHPLKCLFVSILFCLAFGAGFTQFDNESGSRALWVDQHSQQMKNLESVENLFSNPVGSEGGGERLIVTAKYGGNILDYDTFLDVWRVVDDVRTLEFKGDDGAQESYPFVCHRGGNGNCIIDGVPRYFATRPLTQEDILRAVNQPQFADGMPTYAEDSLGGIQKDSNGQIVGASAVRVIFYAWWSDGFRQAWMDHFVENFKTKQKYERVNVFLQSENSFDDELNRTVSADIPLFASAFVLMRLGLYEQSFQSSPAEVYFLCCFHWEAMQLDGEQTSIGTLGWHMGRHSGSGSSLEGVSDVFLVLVACVGGFGSTLFLGVPFTVLTQILPFILVGIGIDDAFVIVNAFDKTDASLDIPERVGQAMGRVGVSITLTSLTDIVAFLLGATCVFPAIQFFCYYAAVSCCFVWLVHCTAFCAMLSLDAARAKRQLLDPLFCVPATSSCLPAEPTDSAKTVTLLSRILGRIVRFCVRSTLSKFLTVSVFLGVAGISLWQVSLGIGTDFKLIDLTPDGSYLSDYYTQEERYFGGIAIGLAVPASYYVKGLNFSSLEVQRNLELIGAEMLAMRMVNEDRGLRSWHTIFSLWAWQNRGSLHVLPLTAFEEVPGGASRPGCRAGLPPNVNDCVTHFLTGPTFQDAVLTFLQEEQFGDFYGDLHFSYIYADGSRRPDARDSAEYGYTAGDVVAPSYGGGGGSYVLDIARLMVRHVDTANSVEQVEALREAEELASRWQSALPGSFMNSFSYIFYDQFRIIVSQMTTSVALCLLAVTIISTLVLAHPLLVMSVVLVLALVFVNLLGNIILWDLDLNTISMINLVMAVGLVVDYSMHVAHNFSLQDDKLDRAERAARAVEEIGPAIFLGISTTFVAMIPLAFSSSQAFRVFFKMFVGIVVAGGSHGLVFLPVCLSLVGPGGTAEPEMKIQPESSAKSLETEPISNVIGGNESNAPGTTLPDEYEGFWRFGLILVPAFCKSSARHSVGAFDKTYLQLDGDERDDFTWAALGRLRSFNVKGVQTGLRYSCLAVQKSFSSLEGSALEAHMKVLCRISHPHLCKVIECFEEDEERLVICEKPSKERLVTGETGEPWGLDETSVAESVTGADSRKSERIVAEMMRQILSALAHGHARGCVHAMITPDKIRVMQPSSKSQSSKIPQLKVIGFGLAYALLPPLGIFLQKDLVKKDRDVAAMTGLPYTAMESMLSKEVYLNNIRSLHDSGPAHESEAAAQASPRISVLDESGARTSSNSAPRSTDLHLIDGQLMGRHPPGADKADVWAVGALAYRLLTGVAPFLPNLSTKRREKKEDLLNFMQEEPIKFLKSDWANRSSKCLDAVRCMLRVTPSLRPSAADLLRHPWLKLGREPVPYVRVHRLFANGLNYLKETQFKKLVIRVIAEQMPETGPHMQQAQSVFRALDRDRDCLLSPAEFLEGLRLFPDLMERLGEDPEKLFEAADRDGSGPPPQTMLYYI</sequence>
<feature type="transmembrane region" description="Helical" evidence="8">
    <location>
        <begin position="528"/>
        <end position="549"/>
    </location>
</feature>
<dbReference type="Gene3D" id="1.10.238.10">
    <property type="entry name" value="EF-hand"/>
    <property type="match status" value="1"/>
</dbReference>
<comment type="similarity">
    <text evidence="6">Belongs to the protein kinase superfamily. Ser/Thr protein kinase family. CDPK subfamily.</text>
</comment>
<name>A0A813CJM1_9DINO</name>
<evidence type="ECO:0000313" key="13">
    <source>
        <dbReference type="Proteomes" id="UP000601435"/>
    </source>
</evidence>
<feature type="transmembrane region" description="Helical" evidence="8">
    <location>
        <begin position="900"/>
        <end position="920"/>
    </location>
</feature>
<feature type="domain" description="Protein kinase" evidence="9">
    <location>
        <begin position="1016"/>
        <end position="1398"/>
    </location>
</feature>
<feature type="transmembrane region" description="Helical" evidence="8">
    <location>
        <begin position="378"/>
        <end position="398"/>
    </location>
</feature>
<dbReference type="Pfam" id="PF03176">
    <property type="entry name" value="MMPL"/>
    <property type="match status" value="1"/>
</dbReference>
<keyword evidence="5 8" id="KW-0472">Membrane</keyword>
<dbReference type="GO" id="GO:0016020">
    <property type="term" value="C:membrane"/>
    <property type="evidence" value="ECO:0007669"/>
    <property type="project" value="UniProtKB-SubCell"/>
</dbReference>
<feature type="compositionally biased region" description="Polar residues" evidence="7">
    <location>
        <begin position="1283"/>
        <end position="1292"/>
    </location>
</feature>
<keyword evidence="4 8" id="KW-1133">Transmembrane helix</keyword>
<evidence type="ECO:0000313" key="12">
    <source>
        <dbReference type="EMBL" id="CAE7945035.1"/>
    </source>
</evidence>
<dbReference type="InterPro" id="IPR004869">
    <property type="entry name" value="MMPL_dom"/>
</dbReference>
<dbReference type="PROSITE" id="PS50222">
    <property type="entry name" value="EF_HAND_2"/>
    <property type="match status" value="1"/>
</dbReference>
<feature type="transmembrane region" description="Helical" evidence="8">
    <location>
        <begin position="862"/>
        <end position="880"/>
    </location>
</feature>
<evidence type="ECO:0000256" key="2">
    <source>
        <dbReference type="ARBA" id="ARBA00005585"/>
    </source>
</evidence>
<comment type="similarity">
    <text evidence="2">Belongs to the patched family.</text>
</comment>
<evidence type="ECO:0000256" key="8">
    <source>
        <dbReference type="SAM" id="Phobius"/>
    </source>
</evidence>
<comment type="caution">
    <text evidence="12">The sequence shown here is derived from an EMBL/GenBank/DDBJ whole genome shotgun (WGS) entry which is preliminary data.</text>
</comment>
<feature type="transmembrane region" description="Helical" evidence="8">
    <location>
        <begin position="932"/>
        <end position="955"/>
    </location>
</feature>
<evidence type="ECO:0000256" key="1">
    <source>
        <dbReference type="ARBA" id="ARBA00004141"/>
    </source>
</evidence>
<dbReference type="GO" id="GO:0005509">
    <property type="term" value="F:calcium ion binding"/>
    <property type="evidence" value="ECO:0007669"/>
    <property type="project" value="InterPro"/>
</dbReference>
<accession>A0A813CJM1</accession>
<evidence type="ECO:0000259" key="9">
    <source>
        <dbReference type="PROSITE" id="PS50011"/>
    </source>
</evidence>
<dbReference type="PANTHER" id="PTHR10796">
    <property type="entry name" value="PATCHED-RELATED"/>
    <property type="match status" value="1"/>
</dbReference>
<dbReference type="InterPro" id="IPR051697">
    <property type="entry name" value="Patched_domain-protein"/>
</dbReference>
<evidence type="ECO:0000256" key="6">
    <source>
        <dbReference type="ARBA" id="ARBA00024334"/>
    </source>
</evidence>
<gene>
    <name evidence="12" type="primary">NPC1</name>
    <name evidence="12" type="ORF">SNEC2469_LOCUS35479</name>
</gene>
<keyword evidence="3 8" id="KW-0812">Transmembrane</keyword>
<keyword evidence="13" id="KW-1185">Reference proteome</keyword>
<dbReference type="PROSITE" id="PS50156">
    <property type="entry name" value="SSD"/>
    <property type="match status" value="2"/>
</dbReference>
<evidence type="ECO:0000259" key="10">
    <source>
        <dbReference type="PROSITE" id="PS50156"/>
    </source>
</evidence>
<dbReference type="SUPFAM" id="SSF82866">
    <property type="entry name" value="Multidrug efflux transporter AcrB transmembrane domain"/>
    <property type="match status" value="2"/>
</dbReference>
<feature type="region of interest" description="Disordered" evidence="7">
    <location>
        <begin position="1260"/>
        <end position="1295"/>
    </location>
</feature>
<dbReference type="PROSITE" id="PS50011">
    <property type="entry name" value="PROTEIN_KINASE_DOM"/>
    <property type="match status" value="1"/>
</dbReference>
<feature type="transmembrane region" description="Helical" evidence="8">
    <location>
        <begin position="575"/>
        <end position="591"/>
    </location>
</feature>
<evidence type="ECO:0000256" key="3">
    <source>
        <dbReference type="ARBA" id="ARBA00022692"/>
    </source>
</evidence>
<feature type="domain" description="SSD" evidence="10">
    <location>
        <begin position="347"/>
        <end position="472"/>
    </location>
</feature>
<protein>
    <submittedName>
        <fullName evidence="12">NPC1 protein</fullName>
    </submittedName>
</protein>
<dbReference type="InterPro" id="IPR053958">
    <property type="entry name" value="HMGCR/SNAP/NPC1-like_SSD"/>
</dbReference>
<dbReference type="SMART" id="SM00220">
    <property type="entry name" value="S_TKc"/>
    <property type="match status" value="1"/>
</dbReference>
<dbReference type="GO" id="GO:0004672">
    <property type="term" value="F:protein kinase activity"/>
    <property type="evidence" value="ECO:0007669"/>
    <property type="project" value="InterPro"/>
</dbReference>
<dbReference type="PANTHER" id="PTHR10796:SF92">
    <property type="entry name" value="PATCHED-RELATED, ISOFORM A"/>
    <property type="match status" value="1"/>
</dbReference>
<dbReference type="InterPro" id="IPR000719">
    <property type="entry name" value="Prot_kinase_dom"/>
</dbReference>
<comment type="subcellular location">
    <subcellularLocation>
        <location evidence="1">Membrane</location>
        <topology evidence="1">Multi-pass membrane protein</topology>
    </subcellularLocation>
</comment>
<dbReference type="OrthoDB" id="6510177at2759"/>
<dbReference type="Proteomes" id="UP000601435">
    <property type="component" value="Unassembled WGS sequence"/>
</dbReference>
<dbReference type="EMBL" id="CAJNJA010102896">
    <property type="protein sequence ID" value="CAE7945035.1"/>
    <property type="molecule type" value="Genomic_DNA"/>
</dbReference>
<dbReference type="Pfam" id="PF00069">
    <property type="entry name" value="Pkinase"/>
    <property type="match status" value="1"/>
</dbReference>
<dbReference type="GO" id="GO:0005524">
    <property type="term" value="F:ATP binding"/>
    <property type="evidence" value="ECO:0007669"/>
    <property type="project" value="InterPro"/>
</dbReference>
<dbReference type="InterPro" id="IPR000731">
    <property type="entry name" value="SSD"/>
</dbReference>
<reference evidence="12" key="1">
    <citation type="submission" date="2021-02" db="EMBL/GenBank/DDBJ databases">
        <authorList>
            <person name="Dougan E. K."/>
            <person name="Rhodes N."/>
            <person name="Thang M."/>
            <person name="Chan C."/>
        </authorList>
    </citation>
    <scope>NUCLEOTIDE SEQUENCE</scope>
</reference>
<feature type="domain" description="EF-hand" evidence="11">
    <location>
        <begin position="1443"/>
        <end position="1478"/>
    </location>
</feature>
<dbReference type="Gene3D" id="1.10.510.10">
    <property type="entry name" value="Transferase(Phosphotransferase) domain 1"/>
    <property type="match status" value="1"/>
</dbReference>
<feature type="transmembrane region" description="Helical" evidence="8">
    <location>
        <begin position="799"/>
        <end position="822"/>
    </location>
</feature>
<dbReference type="InterPro" id="IPR011992">
    <property type="entry name" value="EF-hand-dom_pair"/>
</dbReference>
<evidence type="ECO:0000259" key="11">
    <source>
        <dbReference type="PROSITE" id="PS50222"/>
    </source>
</evidence>
<proteinExistence type="inferred from homology"/>
<dbReference type="InterPro" id="IPR011009">
    <property type="entry name" value="Kinase-like_dom_sf"/>
</dbReference>
<dbReference type="SUPFAM" id="SSF56112">
    <property type="entry name" value="Protein kinase-like (PK-like)"/>
    <property type="match status" value="1"/>
</dbReference>
<evidence type="ECO:0000256" key="5">
    <source>
        <dbReference type="ARBA" id="ARBA00023136"/>
    </source>
</evidence>
<feature type="domain" description="SSD" evidence="10">
    <location>
        <begin position="796"/>
        <end position="954"/>
    </location>
</feature>
<evidence type="ECO:0000256" key="7">
    <source>
        <dbReference type="SAM" id="MobiDB-lite"/>
    </source>
</evidence>
<feature type="transmembrane region" description="Helical" evidence="8">
    <location>
        <begin position="418"/>
        <end position="444"/>
    </location>
</feature>
<feature type="transmembrane region" description="Helical" evidence="8">
    <location>
        <begin position="828"/>
        <end position="850"/>
    </location>
</feature>
<evidence type="ECO:0000256" key="4">
    <source>
        <dbReference type="ARBA" id="ARBA00022989"/>
    </source>
</evidence>
<feature type="transmembrane region" description="Helical" evidence="8">
    <location>
        <begin position="450"/>
        <end position="472"/>
    </location>
</feature>
<dbReference type="Gene3D" id="1.20.1640.10">
    <property type="entry name" value="Multidrug efflux transporter AcrB transmembrane domain"/>
    <property type="match status" value="2"/>
</dbReference>
<dbReference type="Pfam" id="PF12349">
    <property type="entry name" value="Sterol-sensing"/>
    <property type="match status" value="1"/>
</dbReference>